<organism evidence="2 3">
    <name type="scientific">Apophysomyces ossiformis</name>
    <dbReference type="NCBI Taxonomy" id="679940"/>
    <lineage>
        <taxon>Eukaryota</taxon>
        <taxon>Fungi</taxon>
        <taxon>Fungi incertae sedis</taxon>
        <taxon>Mucoromycota</taxon>
        <taxon>Mucoromycotina</taxon>
        <taxon>Mucoromycetes</taxon>
        <taxon>Mucorales</taxon>
        <taxon>Mucorineae</taxon>
        <taxon>Mucoraceae</taxon>
        <taxon>Apophysomyces</taxon>
    </lineage>
</organism>
<comment type="caution">
    <text evidence="2">The sequence shown here is derived from an EMBL/GenBank/DDBJ whole genome shotgun (WGS) entry which is preliminary data.</text>
</comment>
<feature type="compositionally biased region" description="Basic and acidic residues" evidence="1">
    <location>
        <begin position="564"/>
        <end position="574"/>
    </location>
</feature>
<accession>A0A8H7BNS7</accession>
<reference evidence="2" key="1">
    <citation type="submission" date="2020-01" db="EMBL/GenBank/DDBJ databases">
        <title>Genome Sequencing of Three Apophysomyces-Like Fungal Strains Confirms a Novel Fungal Genus in the Mucoromycota with divergent Burkholderia-like Endosymbiotic Bacteria.</title>
        <authorList>
            <person name="Stajich J.E."/>
            <person name="Macias A.M."/>
            <person name="Carter-House D."/>
            <person name="Lovett B."/>
            <person name="Kasson L.R."/>
            <person name="Berry K."/>
            <person name="Grigoriev I."/>
            <person name="Chang Y."/>
            <person name="Spatafora J."/>
            <person name="Kasson M.T."/>
        </authorList>
    </citation>
    <scope>NUCLEOTIDE SEQUENCE</scope>
    <source>
        <strain evidence="2">NRRL A-21654</strain>
    </source>
</reference>
<dbReference type="EMBL" id="JABAYA010000144">
    <property type="protein sequence ID" value="KAF7723641.1"/>
    <property type="molecule type" value="Genomic_DNA"/>
</dbReference>
<feature type="region of interest" description="Disordered" evidence="1">
    <location>
        <begin position="559"/>
        <end position="594"/>
    </location>
</feature>
<sequence length="747" mass="83143">MRLRLVNHTLKGAPEEDQKSHPQYDTLPPRGEILLTLTLRCLFLAGFTLPSTMGTAESRVNYVIWETGVGSSTPIGSSRDNDMNRTEVLRLLIVLLSKSMYITPSQVLSKEDPWLNFIITRIERKVVLALLCSLLNTACRYNPLGWGVPYNHVVFADTREQLVAVCLRVLLVILDYHSPQTTQLARQNGQTSDTSATEIATGFDVRDPEKRALAENGAGSTMEDITLANQEDTHEPVENAFRHYMSKLHRAQDFQFLIDGIYRILSNPMQANSTYLPGSTKRVRCHVEMMMLCWKILEINSRFRNYLMDTERALDLMVVLIYHAVENKLNPAQVGLVRMCTFILQTLSSDRTFGVKLNRTFDGHSSLPASVRIAAFHGTYADFLIISIFSLIATSRGTLSTLYPAMILTIANVSPYLKNLSVSSASKLLALFGSISAPGFLLADEANHRLVGYLLEAFNNIIQYQFSDNPNLVYSIVRNHAKFEKLRDFTLEGAVTEIEHLRQLKEEKLGRSAANPIPATTATTTTATISSSSSPLQEASKSQGRDDIGSAAERLIEEAQTEELSEKAKGKLPENSKLSRHSSQASLPSMPERQASVSSMVSAGSLLPGAKNGFIPTADWVSKWHSELPLLPILTLLDNLIPQVEEMCTTQSLTTDQQVLDFLRGVTLVGILPPPQPIFIRKFQWGEALVIWFRSMLWGQAYVSSISVYGPWNGTQVKLFQIKQQIANQSTEPSSSSSPRNSVTQTR</sequence>
<dbReference type="GO" id="GO:0016020">
    <property type="term" value="C:membrane"/>
    <property type="evidence" value="ECO:0007669"/>
    <property type="project" value="TreeGrafter"/>
</dbReference>
<name>A0A8H7BNS7_9FUNG</name>
<dbReference type="PANTHER" id="PTHR21575:SF12">
    <property type="entry name" value="PROTEIN HID1"/>
    <property type="match status" value="1"/>
</dbReference>
<dbReference type="PANTHER" id="PTHR21575">
    <property type="entry name" value="PROTEIN HID1"/>
    <property type="match status" value="1"/>
</dbReference>
<evidence type="ECO:0000313" key="2">
    <source>
        <dbReference type="EMBL" id="KAF7723641.1"/>
    </source>
</evidence>
<dbReference type="AlphaFoldDB" id="A0A8H7BNS7"/>
<feature type="region of interest" description="Disordered" evidence="1">
    <location>
        <begin position="1"/>
        <end position="25"/>
    </location>
</feature>
<dbReference type="GO" id="GO:0000138">
    <property type="term" value="C:Golgi trans cisterna"/>
    <property type="evidence" value="ECO:0007669"/>
    <property type="project" value="TreeGrafter"/>
</dbReference>
<proteinExistence type="predicted"/>
<feature type="compositionally biased region" description="Basic and acidic residues" evidence="1">
    <location>
        <begin position="13"/>
        <end position="22"/>
    </location>
</feature>
<evidence type="ECO:0000313" key="3">
    <source>
        <dbReference type="Proteomes" id="UP000605846"/>
    </source>
</evidence>
<dbReference type="Pfam" id="PF12722">
    <property type="entry name" value="Hid1"/>
    <property type="match status" value="2"/>
</dbReference>
<evidence type="ECO:0008006" key="4">
    <source>
        <dbReference type="Google" id="ProtNLM"/>
    </source>
</evidence>
<dbReference type="GO" id="GO:0005797">
    <property type="term" value="C:Golgi medial cisterna"/>
    <property type="evidence" value="ECO:0007669"/>
    <property type="project" value="TreeGrafter"/>
</dbReference>
<protein>
    <recommendedName>
        <fullName evidence="4">High-temperature-induced dauer-formation protein</fullName>
    </recommendedName>
</protein>
<keyword evidence="3" id="KW-1185">Reference proteome</keyword>
<feature type="region of interest" description="Disordered" evidence="1">
    <location>
        <begin position="509"/>
        <end position="547"/>
    </location>
</feature>
<feature type="compositionally biased region" description="Low complexity" evidence="1">
    <location>
        <begin position="512"/>
        <end position="535"/>
    </location>
</feature>
<dbReference type="OrthoDB" id="432953at2759"/>
<gene>
    <name evidence="2" type="ORF">EC973_001783</name>
</gene>
<evidence type="ECO:0000256" key="1">
    <source>
        <dbReference type="SAM" id="MobiDB-lite"/>
    </source>
</evidence>
<dbReference type="Proteomes" id="UP000605846">
    <property type="component" value="Unassembled WGS sequence"/>
</dbReference>
<dbReference type="InterPro" id="IPR026705">
    <property type="entry name" value="Hid-1/Ecm30"/>
</dbReference>